<dbReference type="PANTHER" id="PTHR40465">
    <property type="entry name" value="CHROMOSOME 1, WHOLE GENOME SHOTGUN SEQUENCE"/>
    <property type="match status" value="1"/>
</dbReference>
<evidence type="ECO:0000256" key="2">
    <source>
        <dbReference type="SAM" id="Phobius"/>
    </source>
</evidence>
<evidence type="ECO:0000256" key="1">
    <source>
        <dbReference type="SAM" id="MobiDB-lite"/>
    </source>
</evidence>
<feature type="transmembrane region" description="Helical" evidence="2">
    <location>
        <begin position="271"/>
        <end position="292"/>
    </location>
</feature>
<keyword evidence="2" id="KW-1133">Transmembrane helix</keyword>
<keyword evidence="2" id="KW-0472">Membrane</keyword>
<proteinExistence type="predicted"/>
<protein>
    <recommendedName>
        <fullName evidence="3">DUF6534 domain-containing protein</fullName>
    </recommendedName>
</protein>
<feature type="transmembrane region" description="Helical" evidence="2">
    <location>
        <begin position="45"/>
        <end position="70"/>
    </location>
</feature>
<dbReference type="Proteomes" id="UP001498398">
    <property type="component" value="Unassembled WGS sequence"/>
</dbReference>
<feature type="transmembrane region" description="Helical" evidence="2">
    <location>
        <begin position="245"/>
        <end position="265"/>
    </location>
</feature>
<feature type="transmembrane region" description="Helical" evidence="2">
    <location>
        <begin position="202"/>
        <end position="225"/>
    </location>
</feature>
<feature type="transmembrane region" description="Helical" evidence="2">
    <location>
        <begin position="141"/>
        <end position="164"/>
    </location>
</feature>
<keyword evidence="2" id="KW-0812">Transmembrane</keyword>
<feature type="compositionally biased region" description="Basic and acidic residues" evidence="1">
    <location>
        <begin position="367"/>
        <end position="382"/>
    </location>
</feature>
<evidence type="ECO:0000313" key="5">
    <source>
        <dbReference type="Proteomes" id="UP001498398"/>
    </source>
</evidence>
<keyword evidence="5" id="KW-1185">Reference proteome</keyword>
<feature type="compositionally biased region" description="Polar residues" evidence="1">
    <location>
        <begin position="354"/>
        <end position="365"/>
    </location>
</feature>
<feature type="domain" description="DUF6534" evidence="3">
    <location>
        <begin position="210"/>
        <end position="297"/>
    </location>
</feature>
<gene>
    <name evidence="4" type="ORF">VKT23_017416</name>
</gene>
<dbReference type="InterPro" id="IPR045339">
    <property type="entry name" value="DUF6534"/>
</dbReference>
<comment type="caution">
    <text evidence="4">The sequence shown here is derived from an EMBL/GenBank/DDBJ whole genome shotgun (WGS) entry which is preliminary data.</text>
</comment>
<name>A0ABR1IV89_9AGAR</name>
<dbReference type="Pfam" id="PF20152">
    <property type="entry name" value="DUF6534"/>
    <property type="match status" value="1"/>
</dbReference>
<feature type="transmembrane region" description="Helical" evidence="2">
    <location>
        <begin position="171"/>
        <end position="190"/>
    </location>
</feature>
<accession>A0ABR1IV89</accession>
<reference evidence="4 5" key="1">
    <citation type="submission" date="2024-01" db="EMBL/GenBank/DDBJ databases">
        <title>A draft genome for the cacao thread blight pathogen Marasmiellus scandens.</title>
        <authorList>
            <person name="Baruah I.K."/>
            <person name="Leung J."/>
            <person name="Bukari Y."/>
            <person name="Amoako-Attah I."/>
            <person name="Meinhardt L.W."/>
            <person name="Bailey B.A."/>
            <person name="Cohen S.P."/>
        </authorList>
    </citation>
    <scope>NUCLEOTIDE SEQUENCE [LARGE SCALE GENOMIC DNA]</scope>
    <source>
        <strain evidence="4 5">GH-19</strain>
    </source>
</reference>
<feature type="region of interest" description="Disordered" evidence="1">
    <location>
        <begin position="349"/>
        <end position="392"/>
    </location>
</feature>
<evidence type="ECO:0000259" key="3">
    <source>
        <dbReference type="Pfam" id="PF20152"/>
    </source>
</evidence>
<dbReference type="EMBL" id="JBANRG010000071">
    <property type="protein sequence ID" value="KAK7439844.1"/>
    <property type="molecule type" value="Genomic_DNA"/>
</dbReference>
<feature type="transmembrane region" description="Helical" evidence="2">
    <location>
        <begin position="12"/>
        <end position="33"/>
    </location>
</feature>
<evidence type="ECO:0000313" key="4">
    <source>
        <dbReference type="EMBL" id="KAK7439844.1"/>
    </source>
</evidence>
<dbReference type="PANTHER" id="PTHR40465:SF1">
    <property type="entry name" value="DUF6534 DOMAIN-CONTAINING PROTEIN"/>
    <property type="match status" value="1"/>
</dbReference>
<sequence length="431" mass="47486">MTGPNLNMHNSMGCTLIGTFVASFLLGIAWLQSWYYFHHYQKDPWYLRAMVAAAMVFDTIHQGLICHTVYTYLVSHYGEPDFLSTCVWSLLFNASSCLVSGTVRRFFYRSPIPASSAAKSWGVHRADFWTCPSVDVVSKNIYLTAVVSLLVIAEFVCVVAFAIIGYSFINFTFPITVCVVAFAIIGLIRIRTFAELEGLKALSIAVNALAAAGDVLLAASLIYLLRRSKTGFKRSDTMIGKLIFFTFNTGALTTLFAIASLVAIVAAPNTFIYIFFFFNIGRLYTNSFLATLNARQSIRNAGDNVSTSNDIPFDKLGKNNAFGSVQFSNQYRRPDISIKIDTTKELVTDGSVHGSASDNTPTSPIKTKGDMDGVSDIDDRSQYDGYDTEVQKPTGRYVVEQLRQPNSVPRARLGLGLSRGDVATVPTLTYN</sequence>
<organism evidence="4 5">
    <name type="scientific">Marasmiellus scandens</name>
    <dbReference type="NCBI Taxonomy" id="2682957"/>
    <lineage>
        <taxon>Eukaryota</taxon>
        <taxon>Fungi</taxon>
        <taxon>Dikarya</taxon>
        <taxon>Basidiomycota</taxon>
        <taxon>Agaricomycotina</taxon>
        <taxon>Agaricomycetes</taxon>
        <taxon>Agaricomycetidae</taxon>
        <taxon>Agaricales</taxon>
        <taxon>Marasmiineae</taxon>
        <taxon>Omphalotaceae</taxon>
        <taxon>Marasmiellus</taxon>
    </lineage>
</organism>